<evidence type="ECO:0000313" key="3">
    <source>
        <dbReference type="Proteomes" id="UP001501358"/>
    </source>
</evidence>
<evidence type="ECO:0000313" key="2">
    <source>
        <dbReference type="EMBL" id="GAA2511770.1"/>
    </source>
</evidence>
<dbReference type="InterPro" id="IPR049311">
    <property type="entry name" value="GIY_YIG_cat"/>
</dbReference>
<organism evidence="2 3">
    <name type="scientific">Streptomyces thermolineatus</name>
    <dbReference type="NCBI Taxonomy" id="44033"/>
    <lineage>
        <taxon>Bacteria</taxon>
        <taxon>Bacillati</taxon>
        <taxon>Actinomycetota</taxon>
        <taxon>Actinomycetes</taxon>
        <taxon>Kitasatosporales</taxon>
        <taxon>Streptomycetaceae</taxon>
        <taxon>Streptomyces</taxon>
    </lineage>
</organism>
<dbReference type="Proteomes" id="UP001501358">
    <property type="component" value="Unassembled WGS sequence"/>
</dbReference>
<feature type="domain" description="GIY-YIG catalytic" evidence="1">
    <location>
        <begin position="9"/>
        <end position="61"/>
    </location>
</feature>
<protein>
    <recommendedName>
        <fullName evidence="1">GIY-YIG catalytic domain-containing protein</fullName>
    </recommendedName>
</protein>
<proteinExistence type="predicted"/>
<dbReference type="Pfam" id="PF20815">
    <property type="entry name" value="GIY_YIG_2"/>
    <property type="match status" value="1"/>
</dbReference>
<keyword evidence="3" id="KW-1185">Reference proteome</keyword>
<comment type="caution">
    <text evidence="2">The sequence shown here is derived from an EMBL/GenBank/DDBJ whole genome shotgun (WGS) entry which is preliminary data.</text>
</comment>
<reference evidence="3" key="1">
    <citation type="journal article" date="2019" name="Int. J. Syst. Evol. Microbiol.">
        <title>The Global Catalogue of Microorganisms (GCM) 10K type strain sequencing project: providing services to taxonomists for standard genome sequencing and annotation.</title>
        <authorList>
            <consortium name="The Broad Institute Genomics Platform"/>
            <consortium name="The Broad Institute Genome Sequencing Center for Infectious Disease"/>
            <person name="Wu L."/>
            <person name="Ma J."/>
        </authorList>
    </citation>
    <scope>NUCLEOTIDE SEQUENCE [LARGE SCALE GENOMIC DNA]</scope>
    <source>
        <strain evidence="3">JCM 6307</strain>
    </source>
</reference>
<evidence type="ECO:0000259" key="1">
    <source>
        <dbReference type="Pfam" id="PF20815"/>
    </source>
</evidence>
<name>A0ABP6A7K5_9ACTN</name>
<sequence length="101" mass="11487">MHECDRRADKRKRGVLYSSEVQQPWQRSPQNLRTRVRYHFRGNAAGSTPRLTLGCLLGLELRRFGKLIAALRREGAGPVRKGRPWSLPPATLEAPCLLPEN</sequence>
<gene>
    <name evidence="2" type="ORF">GCM10010406_54960</name>
</gene>
<dbReference type="EMBL" id="BAAATA010000061">
    <property type="protein sequence ID" value="GAA2511770.1"/>
    <property type="molecule type" value="Genomic_DNA"/>
</dbReference>
<accession>A0ABP6A7K5</accession>